<dbReference type="Pfam" id="PF02706">
    <property type="entry name" value="Wzz"/>
    <property type="match status" value="1"/>
</dbReference>
<reference evidence="8 9" key="1">
    <citation type="submission" date="2020-08" db="EMBL/GenBank/DDBJ databases">
        <title>Genomic Encyclopedia of Type Strains, Phase IV (KMG-IV): sequencing the most valuable type-strain genomes for metagenomic binning, comparative biology and taxonomic classification.</title>
        <authorList>
            <person name="Goeker M."/>
        </authorList>
    </citation>
    <scope>NUCLEOTIDE SEQUENCE [LARGE SCALE GENOMIC DNA]</scope>
    <source>
        <strain evidence="8 9">DSM 101064</strain>
    </source>
</reference>
<gene>
    <name evidence="8" type="ORF">FHS72_003294</name>
</gene>
<evidence type="ECO:0000256" key="2">
    <source>
        <dbReference type="ARBA" id="ARBA00022475"/>
    </source>
</evidence>
<dbReference type="PANTHER" id="PTHR32309">
    <property type="entry name" value="TYROSINE-PROTEIN KINASE"/>
    <property type="match status" value="1"/>
</dbReference>
<evidence type="ECO:0000256" key="1">
    <source>
        <dbReference type="ARBA" id="ARBA00004651"/>
    </source>
</evidence>
<dbReference type="GO" id="GO:0005886">
    <property type="term" value="C:plasma membrane"/>
    <property type="evidence" value="ECO:0007669"/>
    <property type="project" value="UniProtKB-SubCell"/>
</dbReference>
<evidence type="ECO:0000256" key="6">
    <source>
        <dbReference type="SAM" id="Phobius"/>
    </source>
</evidence>
<evidence type="ECO:0000256" key="4">
    <source>
        <dbReference type="ARBA" id="ARBA00022989"/>
    </source>
</evidence>
<feature type="domain" description="Polysaccharide chain length determinant N-terminal" evidence="7">
    <location>
        <begin position="2"/>
        <end position="86"/>
    </location>
</feature>
<evidence type="ECO:0000256" key="3">
    <source>
        <dbReference type="ARBA" id="ARBA00022692"/>
    </source>
</evidence>
<dbReference type="AlphaFoldDB" id="A0A7W9BN89"/>
<feature type="transmembrane region" description="Helical" evidence="6">
    <location>
        <begin position="425"/>
        <end position="445"/>
    </location>
</feature>
<sequence length="524" mass="57350">MTIDLRFYLSLFIRRIHYFLICLAVGSAVGITLATVLPPVFKANAKLIVESEQIPGDLAATTVQTETTEQLQIIQQRILTRDSLLEMANRLRIYDAPAGEIATRLPADEIVEDLRDRIVISTTGGSSTRGPVQATIVEVSFEAPTALMSATVTNEVVTLILQENVEIRTSVAGQTLEYFNEEVSRLDQELATRGADILAFQERNLEALPDSLDFRRQQQSAAQERLAQVERDEAVLRDRRDRLTVLFESTGDIGGLNTPLSSQTPEQRQLQGLKDEMNTLLAVLSPENPRVKVMKAQIAALEVTVAAQTSAGFETSLAGVPLSPFEIQIADFDGQLAFLAAQKSTINATMEALRLSIEATPGNAITLDTLQRDYANLRAQYDQAVANRARAETGDTIEALAKGQRISVIEQAVPPRAPDRPNRTVVAAAGVGMGTLAGFALIVVLELMNTAIRRPIDLTSKLGITPFGTVPLIRTRWEIVRRQTIIFAGFAVAIVMIPALLWLIHAQVMPLDVILDRVKEKVGL</sequence>
<dbReference type="PANTHER" id="PTHR32309:SF31">
    <property type="entry name" value="CAPSULAR EXOPOLYSACCHARIDE FAMILY"/>
    <property type="match status" value="1"/>
</dbReference>
<keyword evidence="3 6" id="KW-0812">Transmembrane</keyword>
<feature type="transmembrane region" description="Helical" evidence="6">
    <location>
        <begin position="16"/>
        <end position="37"/>
    </location>
</feature>
<keyword evidence="4 6" id="KW-1133">Transmembrane helix</keyword>
<evidence type="ECO:0000313" key="8">
    <source>
        <dbReference type="EMBL" id="MBB5723649.1"/>
    </source>
</evidence>
<feature type="transmembrane region" description="Helical" evidence="6">
    <location>
        <begin position="484"/>
        <end position="504"/>
    </location>
</feature>
<keyword evidence="5 6" id="KW-0472">Membrane</keyword>
<dbReference type="EMBL" id="JACIJM010000012">
    <property type="protein sequence ID" value="MBB5723649.1"/>
    <property type="molecule type" value="Genomic_DNA"/>
</dbReference>
<comment type="caution">
    <text evidence="8">The sequence shown here is derived from an EMBL/GenBank/DDBJ whole genome shotgun (WGS) entry which is preliminary data.</text>
</comment>
<evidence type="ECO:0000256" key="5">
    <source>
        <dbReference type="ARBA" id="ARBA00023136"/>
    </source>
</evidence>
<evidence type="ECO:0000259" key="7">
    <source>
        <dbReference type="Pfam" id="PF02706"/>
    </source>
</evidence>
<dbReference type="RefSeq" id="WP_183530737.1">
    <property type="nucleotide sequence ID" value="NZ_JACIJM010000012.1"/>
</dbReference>
<dbReference type="InterPro" id="IPR003856">
    <property type="entry name" value="LPS_length_determ_N"/>
</dbReference>
<evidence type="ECO:0000313" key="9">
    <source>
        <dbReference type="Proteomes" id="UP000535415"/>
    </source>
</evidence>
<organism evidence="8 9">
    <name type="scientific">Yoonia ponticola</name>
    <dbReference type="NCBI Taxonomy" id="1524255"/>
    <lineage>
        <taxon>Bacteria</taxon>
        <taxon>Pseudomonadati</taxon>
        <taxon>Pseudomonadota</taxon>
        <taxon>Alphaproteobacteria</taxon>
        <taxon>Rhodobacterales</taxon>
        <taxon>Paracoccaceae</taxon>
        <taxon>Yoonia</taxon>
    </lineage>
</organism>
<comment type="subcellular location">
    <subcellularLocation>
        <location evidence="1">Cell membrane</location>
        <topology evidence="1">Multi-pass membrane protein</topology>
    </subcellularLocation>
</comment>
<name>A0A7W9BN89_9RHOB</name>
<keyword evidence="2" id="KW-1003">Cell membrane</keyword>
<keyword evidence="9" id="KW-1185">Reference proteome</keyword>
<dbReference type="Proteomes" id="UP000535415">
    <property type="component" value="Unassembled WGS sequence"/>
</dbReference>
<protein>
    <submittedName>
        <fullName evidence="8">Uncharacterized protein involved in exopolysaccharide biosynthesis</fullName>
    </submittedName>
</protein>
<proteinExistence type="predicted"/>
<accession>A0A7W9BN89</accession>
<dbReference type="InterPro" id="IPR050445">
    <property type="entry name" value="Bact_polysacc_biosynth/exp"/>
</dbReference>